<dbReference type="InterPro" id="IPR004843">
    <property type="entry name" value="Calcineurin-like_PHP"/>
</dbReference>
<evidence type="ECO:0000259" key="3">
    <source>
        <dbReference type="Pfam" id="PF00149"/>
    </source>
</evidence>
<reference evidence="4 5" key="1">
    <citation type="submission" date="2022-11" db="EMBL/GenBank/DDBJ databases">
        <title>Minimal conservation of predation-associated metabolite biosynthetic gene clusters underscores biosynthetic potential of Myxococcota including descriptions for ten novel species: Archangium lansinium sp. nov., Myxococcus landrumus sp. nov., Nannocystis bai.</title>
        <authorList>
            <person name="Ahearne A."/>
            <person name="Stevens C."/>
            <person name="Dowd S."/>
        </authorList>
    </citation>
    <scope>NUCLEOTIDE SEQUENCE [LARGE SCALE GENOMIC DNA]</scope>
    <source>
        <strain evidence="4 5">RJM3</strain>
    </source>
</reference>
<feature type="domain" description="Calcineurin-like phosphoesterase" evidence="3">
    <location>
        <begin position="56"/>
        <end position="217"/>
    </location>
</feature>
<gene>
    <name evidence="4" type="ORF">POL67_13550</name>
</gene>
<evidence type="ECO:0000313" key="4">
    <source>
        <dbReference type="EMBL" id="MDC0742372.1"/>
    </source>
</evidence>
<dbReference type="PANTHER" id="PTHR31302:SF31">
    <property type="entry name" value="PHOSPHODIESTERASE YAEI"/>
    <property type="match status" value="1"/>
</dbReference>
<dbReference type="Pfam" id="PF00149">
    <property type="entry name" value="Metallophos"/>
    <property type="match status" value="1"/>
</dbReference>
<dbReference type="InterPro" id="IPR029052">
    <property type="entry name" value="Metallo-depent_PP-like"/>
</dbReference>
<keyword evidence="5" id="KW-1185">Reference proteome</keyword>
<dbReference type="RefSeq" id="WP_271917720.1">
    <property type="nucleotide sequence ID" value="NZ_JAQNDO010000001.1"/>
</dbReference>
<keyword evidence="1" id="KW-0479">Metal-binding</keyword>
<dbReference type="SUPFAM" id="SSF56300">
    <property type="entry name" value="Metallo-dependent phosphatases"/>
    <property type="match status" value="1"/>
</dbReference>
<dbReference type="PANTHER" id="PTHR31302">
    <property type="entry name" value="TRANSMEMBRANE PROTEIN WITH METALLOPHOSPHOESTERASE DOMAIN-RELATED"/>
    <property type="match status" value="1"/>
</dbReference>
<organism evidence="4 5">
    <name type="scientific">Polyangium mundeleinium</name>
    <dbReference type="NCBI Taxonomy" id="2995306"/>
    <lineage>
        <taxon>Bacteria</taxon>
        <taxon>Pseudomonadati</taxon>
        <taxon>Myxococcota</taxon>
        <taxon>Polyangia</taxon>
        <taxon>Polyangiales</taxon>
        <taxon>Polyangiaceae</taxon>
        <taxon>Polyangium</taxon>
    </lineage>
</organism>
<protein>
    <submittedName>
        <fullName evidence="4">Metallophosphoesterase</fullName>
    </submittedName>
</protein>
<evidence type="ECO:0000313" key="5">
    <source>
        <dbReference type="Proteomes" id="UP001221411"/>
    </source>
</evidence>
<dbReference type="Gene3D" id="3.60.21.10">
    <property type="match status" value="1"/>
</dbReference>
<dbReference type="InterPro" id="IPR051158">
    <property type="entry name" value="Metallophosphoesterase_sf"/>
</dbReference>
<keyword evidence="2" id="KW-0378">Hydrolase</keyword>
<dbReference type="Proteomes" id="UP001221411">
    <property type="component" value="Unassembled WGS sequence"/>
</dbReference>
<accession>A0ABT5ELV9</accession>
<dbReference type="EMBL" id="JAQNDO010000001">
    <property type="protein sequence ID" value="MDC0742372.1"/>
    <property type="molecule type" value="Genomic_DNA"/>
</dbReference>
<proteinExistence type="predicted"/>
<name>A0ABT5ELV9_9BACT</name>
<evidence type="ECO:0000256" key="1">
    <source>
        <dbReference type="ARBA" id="ARBA00022723"/>
    </source>
</evidence>
<comment type="caution">
    <text evidence="4">The sequence shown here is derived from an EMBL/GenBank/DDBJ whole genome shotgun (WGS) entry which is preliminary data.</text>
</comment>
<sequence>MPSTPPSEGLLLEQYRGHLPGDETVLPPAAVARAKTRIQVRRFAGPAHYTEHLSHLRIAHLTDLHVGRVTPWAVQLAAVELTNAEKPDLVLLTGDFVCHSQQYLDRLEALVRRFEAPVMAVLGNHDYWSGAEEVREALRRGGVEVLDNRHTIIGLRHQMLQVVGLDDAYTGHARRDEALKGLRRDLPTIAMSHIAEEADGLWALGDVPLVLSGHTHAGQVTLARLHELAIGKLAGHRYVHGLYGSRRSGGAHRGAVYVGAGIGASVMPIRLGDRGQREVAIFELGYEPGAIEEHHDDQAPLPGRPPTPEIMAKRAAAVVAKREKRERKKI</sequence>
<evidence type="ECO:0000256" key="2">
    <source>
        <dbReference type="ARBA" id="ARBA00022801"/>
    </source>
</evidence>